<keyword evidence="1" id="KW-0472">Membrane</keyword>
<dbReference type="AlphaFoldDB" id="A0A0L6VMG3"/>
<protein>
    <submittedName>
        <fullName evidence="2">Uncharacterized protein</fullName>
    </submittedName>
</protein>
<keyword evidence="1" id="KW-1133">Transmembrane helix</keyword>
<keyword evidence="3" id="KW-1185">Reference proteome</keyword>
<accession>A0A0L6VMG3</accession>
<comment type="caution">
    <text evidence="2">The sequence shown here is derived from an EMBL/GenBank/DDBJ whole genome shotgun (WGS) entry which is preliminary data.</text>
</comment>
<evidence type="ECO:0000256" key="1">
    <source>
        <dbReference type="SAM" id="Phobius"/>
    </source>
</evidence>
<organism evidence="2 3">
    <name type="scientific">Puccinia sorghi</name>
    <dbReference type="NCBI Taxonomy" id="27349"/>
    <lineage>
        <taxon>Eukaryota</taxon>
        <taxon>Fungi</taxon>
        <taxon>Dikarya</taxon>
        <taxon>Basidiomycota</taxon>
        <taxon>Pucciniomycotina</taxon>
        <taxon>Pucciniomycetes</taxon>
        <taxon>Pucciniales</taxon>
        <taxon>Pucciniaceae</taxon>
        <taxon>Puccinia</taxon>
    </lineage>
</organism>
<name>A0A0L6VMG3_9BASI</name>
<dbReference type="VEuPathDB" id="FungiDB:VP01_1330g1"/>
<feature type="transmembrane region" description="Helical" evidence="1">
    <location>
        <begin position="211"/>
        <end position="229"/>
    </location>
</feature>
<proteinExistence type="predicted"/>
<dbReference type="EMBL" id="LAVV01003677">
    <property type="protein sequence ID" value="KNZ61943.1"/>
    <property type="molecule type" value="Genomic_DNA"/>
</dbReference>
<gene>
    <name evidence="2" type="ORF">VP01_1330g1</name>
</gene>
<reference evidence="2 3" key="1">
    <citation type="submission" date="2015-08" db="EMBL/GenBank/DDBJ databases">
        <title>Next Generation Sequencing and Analysis of the Genome of Puccinia sorghi L Schw, the Causal Agent of Maize Common Rust.</title>
        <authorList>
            <person name="Rochi L."/>
            <person name="Burguener G."/>
            <person name="Darino M."/>
            <person name="Turjanski A."/>
            <person name="Kreff E."/>
            <person name="Dieguez M.J."/>
            <person name="Sacco F."/>
        </authorList>
    </citation>
    <scope>NUCLEOTIDE SEQUENCE [LARGE SCALE GENOMIC DNA]</scope>
    <source>
        <strain evidence="2 3">RO10H11247</strain>
    </source>
</reference>
<evidence type="ECO:0000313" key="3">
    <source>
        <dbReference type="Proteomes" id="UP000037035"/>
    </source>
</evidence>
<evidence type="ECO:0000313" key="2">
    <source>
        <dbReference type="EMBL" id="KNZ61943.1"/>
    </source>
</evidence>
<dbReference type="Proteomes" id="UP000037035">
    <property type="component" value="Unassembled WGS sequence"/>
</dbReference>
<keyword evidence="1" id="KW-0812">Transmembrane</keyword>
<sequence length="356" mass="41445">MNSRNLSSWIRPSMSRVTPKSVAKSNSSMRRYSQPLTEREQKNMIPLIIDPSNHMAPSRLSPAVPSGLPFKLHMFAYLEFLAQSLMVEVTTEASWDFLHINCRQLSMFFCSAQYLISSVMLFFIFSSLTHSLSVTVAHPPQPPPSPIFLSISLYLFQYFLLLNKTTLVYHISLFLFMQLHQQLRDVPQNAEWPCFCLSCKSSKTISNYHSILKKVTILVYLLFGFFCLTKKKKKKKKIKAWLNHFWSMVEVTTEASWDFLHVNCRQDIYHEEDSCEDPEKKINRRGLLGFPGLGELNFFMFTKWGLTHCVKIPNSDHHLKILCRNLEISLQLKWLEIPDEIVGIKLERKPNQLFLS</sequence>
<feature type="transmembrane region" description="Helical" evidence="1">
    <location>
        <begin position="105"/>
        <end position="125"/>
    </location>
</feature>